<dbReference type="GO" id="GO:0005829">
    <property type="term" value="C:cytosol"/>
    <property type="evidence" value="ECO:0007669"/>
    <property type="project" value="TreeGrafter"/>
</dbReference>
<evidence type="ECO:0000313" key="5">
    <source>
        <dbReference type="EMBL" id="RKG35612.1"/>
    </source>
</evidence>
<comment type="caution">
    <text evidence="5">The sequence shown here is derived from an EMBL/GenBank/DDBJ whole genome shotgun (WGS) entry which is preliminary data.</text>
</comment>
<proteinExistence type="predicted"/>
<organism evidence="5 6">
    <name type="scientific">Acinetobacter rongchengensis</name>
    <dbReference type="NCBI Taxonomy" id="2419601"/>
    <lineage>
        <taxon>Bacteria</taxon>
        <taxon>Pseudomonadati</taxon>
        <taxon>Pseudomonadota</taxon>
        <taxon>Gammaproteobacteria</taxon>
        <taxon>Moraxellales</taxon>
        <taxon>Moraxellaceae</taxon>
        <taxon>Acinetobacter</taxon>
    </lineage>
</organism>
<keyword evidence="1" id="KW-0805">Transcription regulation</keyword>
<dbReference type="InterPro" id="IPR018060">
    <property type="entry name" value="HTH_AraC"/>
</dbReference>
<protein>
    <submittedName>
        <fullName evidence="5">AraC family transcriptional regulator</fullName>
    </submittedName>
</protein>
<dbReference type="PROSITE" id="PS01124">
    <property type="entry name" value="HTH_ARAC_FAMILY_2"/>
    <property type="match status" value="1"/>
</dbReference>
<dbReference type="InterPro" id="IPR032687">
    <property type="entry name" value="AraC-type_N"/>
</dbReference>
<dbReference type="GO" id="GO:0000976">
    <property type="term" value="F:transcription cis-regulatory region binding"/>
    <property type="evidence" value="ECO:0007669"/>
    <property type="project" value="TreeGrafter"/>
</dbReference>
<dbReference type="AlphaFoldDB" id="A0A3A8EL50"/>
<dbReference type="SUPFAM" id="SSF46689">
    <property type="entry name" value="Homeodomain-like"/>
    <property type="match status" value="1"/>
</dbReference>
<sequence length="341" mass="38547">MVPLAHAAVLKNYVTVSQQLGINPYYLLSKVGLSQNLLKDSKLRIPVDKAIDLLEQSSQVSGCEVFGLLMAQQREISDFGEISLLLSYQHTLRDAIQTIVRYRNLLNNALEIFVEEIGNTVIIRQEVISPHSQYSRQGTELALAIMHRFCAALLPHKWRPLSIHFTHNAPNDLSLHRNIFGCSLEFGSEFNGIVCTATELNTTNPQANIAMANHAQRYLDILPNINQSSLIFDVRKSIYLLLPMGRATIDQVAQTHGMNVRTLQRRLEASQTSFSDLINDVRRSLVLRYLKNINYSLAQVSDILGYSMPSSFTRWFISQFGIAPTAWRNVNKNMLNKESDS</sequence>
<dbReference type="InterPro" id="IPR009057">
    <property type="entry name" value="Homeodomain-like_sf"/>
</dbReference>
<dbReference type="RefSeq" id="WP_120385122.1">
    <property type="nucleotide sequence ID" value="NZ_RAXT01000055.1"/>
</dbReference>
<name>A0A3A8EL50_9GAMM</name>
<feature type="domain" description="HTH araC/xylS-type" evidence="4">
    <location>
        <begin position="248"/>
        <end position="330"/>
    </location>
</feature>
<dbReference type="PANTHER" id="PTHR47894:SF4">
    <property type="entry name" value="HTH-TYPE TRANSCRIPTIONAL REGULATOR GADX"/>
    <property type="match status" value="1"/>
</dbReference>
<gene>
    <name evidence="5" type="ORF">D7V20_16180</name>
</gene>
<dbReference type="Gene3D" id="1.10.10.60">
    <property type="entry name" value="Homeodomain-like"/>
    <property type="match status" value="1"/>
</dbReference>
<dbReference type="GO" id="GO:0003700">
    <property type="term" value="F:DNA-binding transcription factor activity"/>
    <property type="evidence" value="ECO:0007669"/>
    <property type="project" value="InterPro"/>
</dbReference>
<dbReference type="PANTHER" id="PTHR47894">
    <property type="entry name" value="HTH-TYPE TRANSCRIPTIONAL REGULATOR GADX"/>
    <property type="match status" value="1"/>
</dbReference>
<evidence type="ECO:0000259" key="4">
    <source>
        <dbReference type="PROSITE" id="PS01124"/>
    </source>
</evidence>
<dbReference type="Pfam" id="PF12833">
    <property type="entry name" value="HTH_18"/>
    <property type="match status" value="1"/>
</dbReference>
<evidence type="ECO:0000256" key="3">
    <source>
        <dbReference type="ARBA" id="ARBA00023163"/>
    </source>
</evidence>
<evidence type="ECO:0000256" key="2">
    <source>
        <dbReference type="ARBA" id="ARBA00023125"/>
    </source>
</evidence>
<evidence type="ECO:0000313" key="6">
    <source>
        <dbReference type="Proteomes" id="UP000280405"/>
    </source>
</evidence>
<keyword evidence="6" id="KW-1185">Reference proteome</keyword>
<reference evidence="5 6" key="1">
    <citation type="submission" date="2018-09" db="EMBL/GenBank/DDBJ databases">
        <title>The draft genome of Acinetobacter spp. strains.</title>
        <authorList>
            <person name="Qin J."/>
            <person name="Feng Y."/>
            <person name="Zong Z."/>
        </authorList>
    </citation>
    <scope>NUCLEOTIDE SEQUENCE [LARGE SCALE GENOMIC DNA]</scope>
    <source>
        <strain evidence="5 6">WCHAc060115</strain>
    </source>
</reference>
<dbReference type="Proteomes" id="UP000280405">
    <property type="component" value="Unassembled WGS sequence"/>
</dbReference>
<accession>A0A3A8EL50</accession>
<evidence type="ECO:0000256" key="1">
    <source>
        <dbReference type="ARBA" id="ARBA00023015"/>
    </source>
</evidence>
<keyword evidence="3" id="KW-0804">Transcription</keyword>
<dbReference type="SMART" id="SM00342">
    <property type="entry name" value="HTH_ARAC"/>
    <property type="match status" value="1"/>
</dbReference>
<keyword evidence="2" id="KW-0238">DNA-binding</keyword>
<dbReference type="OrthoDB" id="6506763at2"/>
<dbReference type="Pfam" id="PF12625">
    <property type="entry name" value="Arabinose_bd"/>
    <property type="match status" value="1"/>
</dbReference>
<dbReference type="EMBL" id="RAXT01000055">
    <property type="protein sequence ID" value="RKG35612.1"/>
    <property type="molecule type" value="Genomic_DNA"/>
</dbReference>